<dbReference type="Pfam" id="PF00481">
    <property type="entry name" value="PP2C"/>
    <property type="match status" value="1"/>
</dbReference>
<protein>
    <recommendedName>
        <fullName evidence="3">protein-serine/threonine phosphatase</fullName>
        <ecNumber evidence="3">3.1.3.16</ecNumber>
    </recommendedName>
</protein>
<dbReference type="SMART" id="SM00331">
    <property type="entry name" value="PP2C_SIG"/>
    <property type="match status" value="1"/>
</dbReference>
<dbReference type="SMART" id="SM00332">
    <property type="entry name" value="PP2Cc"/>
    <property type="match status" value="1"/>
</dbReference>
<sequence>MNNNPPTPPTTTSKCLNKRARNARRERQEIRRLRSKQNSNPNTNTQKMTPKPQVVPVNKILVSSRDVVVNEEKSLSYLLHGSVSVCGRRREMEDAVTIAPGFLSSKVVVYDFFGVYDGHGGSGVAKLCRERLHRVLAEEIGGGGGDHNISDVDWERSMCASFSRMDNEVNGGHEGEDQDSESGSLRTTGSTAVVAIVGIEKVVVANCGDSRAVLFHGGVAVPLSNDHKRVEAAGGRVLEWNGPRILGVLATSRSIGDYYLKPYVISKPEVTVHERTLNDEFLILASDGLWDVMTNEVACEVVRRCLSGQLARRYSKTVDGSGAAEAAAVLVELAMARGSKDNISVLVVELKRNVNGCCE</sequence>
<dbReference type="Proteomes" id="UP000541444">
    <property type="component" value="Unassembled WGS sequence"/>
</dbReference>
<name>A0A7J7LEB1_9MAGN</name>
<feature type="region of interest" description="Disordered" evidence="10">
    <location>
        <begin position="1"/>
        <end position="52"/>
    </location>
</feature>
<dbReference type="InterPro" id="IPR000222">
    <property type="entry name" value="PP2C_BS"/>
</dbReference>
<dbReference type="PANTHER" id="PTHR47992">
    <property type="entry name" value="PROTEIN PHOSPHATASE"/>
    <property type="match status" value="1"/>
</dbReference>
<evidence type="ECO:0000256" key="10">
    <source>
        <dbReference type="SAM" id="MobiDB-lite"/>
    </source>
</evidence>
<keyword evidence="4" id="KW-0479">Metal-binding</keyword>
<comment type="caution">
    <text evidence="12">The sequence shown here is derived from an EMBL/GenBank/DDBJ whole genome shotgun (WGS) entry which is preliminary data.</text>
</comment>
<reference evidence="12 13" key="1">
    <citation type="journal article" date="2020" name="IScience">
        <title>Genome Sequencing of the Endangered Kingdonia uniflora (Circaeasteraceae, Ranunculales) Reveals Potential Mechanisms of Evolutionary Specialization.</title>
        <authorList>
            <person name="Sun Y."/>
            <person name="Deng T."/>
            <person name="Zhang A."/>
            <person name="Moore M.J."/>
            <person name="Landis J.B."/>
            <person name="Lin N."/>
            <person name="Zhang H."/>
            <person name="Zhang X."/>
            <person name="Huang J."/>
            <person name="Zhang X."/>
            <person name="Sun H."/>
            <person name="Wang H."/>
        </authorList>
    </citation>
    <scope>NUCLEOTIDE SEQUENCE [LARGE SCALE GENOMIC DNA]</scope>
    <source>
        <strain evidence="12">TB1705</strain>
        <tissue evidence="12">Leaf</tissue>
    </source>
</reference>
<dbReference type="InterPro" id="IPR015655">
    <property type="entry name" value="PP2C"/>
</dbReference>
<evidence type="ECO:0000256" key="5">
    <source>
        <dbReference type="ARBA" id="ARBA00022801"/>
    </source>
</evidence>
<evidence type="ECO:0000256" key="2">
    <source>
        <dbReference type="ARBA" id="ARBA00001946"/>
    </source>
</evidence>
<dbReference type="SUPFAM" id="SSF81606">
    <property type="entry name" value="PP2C-like"/>
    <property type="match status" value="1"/>
</dbReference>
<evidence type="ECO:0000256" key="4">
    <source>
        <dbReference type="ARBA" id="ARBA00022723"/>
    </source>
</evidence>
<evidence type="ECO:0000259" key="11">
    <source>
        <dbReference type="PROSITE" id="PS51746"/>
    </source>
</evidence>
<dbReference type="FunFam" id="3.60.40.10:FF:000291">
    <property type="entry name" value="Protein phosphatase 2C 50"/>
    <property type="match status" value="1"/>
</dbReference>
<evidence type="ECO:0000256" key="6">
    <source>
        <dbReference type="ARBA" id="ARBA00022842"/>
    </source>
</evidence>
<dbReference type="CDD" id="cd00143">
    <property type="entry name" value="PP2Cc"/>
    <property type="match status" value="1"/>
</dbReference>
<dbReference type="Gene3D" id="3.60.40.10">
    <property type="entry name" value="PPM-type phosphatase domain"/>
    <property type="match status" value="1"/>
</dbReference>
<comment type="cofactor">
    <cofactor evidence="2">
        <name>Mg(2+)</name>
        <dbReference type="ChEBI" id="CHEBI:18420"/>
    </cofactor>
</comment>
<dbReference type="InterPro" id="IPR001932">
    <property type="entry name" value="PPM-type_phosphatase-like_dom"/>
</dbReference>
<keyword evidence="8" id="KW-0464">Manganese</keyword>
<feature type="compositionally biased region" description="Basic and acidic residues" evidence="10">
    <location>
        <begin position="165"/>
        <end position="175"/>
    </location>
</feature>
<evidence type="ECO:0000256" key="7">
    <source>
        <dbReference type="ARBA" id="ARBA00022912"/>
    </source>
</evidence>
<evidence type="ECO:0000256" key="3">
    <source>
        <dbReference type="ARBA" id="ARBA00013081"/>
    </source>
</evidence>
<feature type="compositionally biased region" description="Basic and acidic residues" evidence="10">
    <location>
        <begin position="23"/>
        <end position="32"/>
    </location>
</feature>
<dbReference type="OrthoDB" id="10264738at2759"/>
<comment type="similarity">
    <text evidence="9">Belongs to the PP2C family.</text>
</comment>
<comment type="cofactor">
    <cofactor evidence="1">
        <name>Mn(2+)</name>
        <dbReference type="ChEBI" id="CHEBI:29035"/>
    </cofactor>
</comment>
<keyword evidence="7 9" id="KW-0904">Protein phosphatase</keyword>
<feature type="domain" description="PPM-type phosphatase" evidence="11">
    <location>
        <begin position="79"/>
        <end position="350"/>
    </location>
</feature>
<evidence type="ECO:0000256" key="1">
    <source>
        <dbReference type="ARBA" id="ARBA00001936"/>
    </source>
</evidence>
<feature type="region of interest" description="Disordered" evidence="10">
    <location>
        <begin position="165"/>
        <end position="186"/>
    </location>
</feature>
<dbReference type="InterPro" id="IPR036457">
    <property type="entry name" value="PPM-type-like_dom_sf"/>
</dbReference>
<keyword evidence="6" id="KW-0460">Magnesium</keyword>
<dbReference type="AlphaFoldDB" id="A0A7J7LEB1"/>
<evidence type="ECO:0000313" key="13">
    <source>
        <dbReference type="Proteomes" id="UP000541444"/>
    </source>
</evidence>
<evidence type="ECO:0000256" key="8">
    <source>
        <dbReference type="ARBA" id="ARBA00023211"/>
    </source>
</evidence>
<dbReference type="GO" id="GO:0004722">
    <property type="term" value="F:protein serine/threonine phosphatase activity"/>
    <property type="evidence" value="ECO:0007669"/>
    <property type="project" value="UniProtKB-EC"/>
</dbReference>
<feature type="compositionally biased region" description="Polar residues" evidence="10">
    <location>
        <begin position="36"/>
        <end position="48"/>
    </location>
</feature>
<accession>A0A7J7LEB1</accession>
<keyword evidence="13" id="KW-1185">Reference proteome</keyword>
<dbReference type="PROSITE" id="PS51746">
    <property type="entry name" value="PPM_2"/>
    <property type="match status" value="1"/>
</dbReference>
<evidence type="ECO:0000256" key="9">
    <source>
        <dbReference type="RuleBase" id="RU003465"/>
    </source>
</evidence>
<dbReference type="GO" id="GO:0046872">
    <property type="term" value="F:metal ion binding"/>
    <property type="evidence" value="ECO:0007669"/>
    <property type="project" value="UniProtKB-KW"/>
</dbReference>
<organism evidence="12 13">
    <name type="scientific">Kingdonia uniflora</name>
    <dbReference type="NCBI Taxonomy" id="39325"/>
    <lineage>
        <taxon>Eukaryota</taxon>
        <taxon>Viridiplantae</taxon>
        <taxon>Streptophyta</taxon>
        <taxon>Embryophyta</taxon>
        <taxon>Tracheophyta</taxon>
        <taxon>Spermatophyta</taxon>
        <taxon>Magnoliopsida</taxon>
        <taxon>Ranunculales</taxon>
        <taxon>Circaeasteraceae</taxon>
        <taxon>Kingdonia</taxon>
    </lineage>
</organism>
<keyword evidence="5 9" id="KW-0378">Hydrolase</keyword>
<evidence type="ECO:0000313" key="12">
    <source>
        <dbReference type="EMBL" id="KAF6140854.1"/>
    </source>
</evidence>
<gene>
    <name evidence="12" type="ORF">GIB67_042267</name>
</gene>
<dbReference type="PROSITE" id="PS01032">
    <property type="entry name" value="PPM_1"/>
    <property type="match status" value="1"/>
</dbReference>
<dbReference type="EC" id="3.1.3.16" evidence="3"/>
<proteinExistence type="inferred from homology"/>
<dbReference type="EMBL" id="JACGCM010002347">
    <property type="protein sequence ID" value="KAF6140854.1"/>
    <property type="molecule type" value="Genomic_DNA"/>
</dbReference>